<feature type="compositionally biased region" description="Low complexity" evidence="1">
    <location>
        <begin position="32"/>
        <end position="49"/>
    </location>
</feature>
<dbReference type="RefSeq" id="WP_108346051.1">
    <property type="nucleotide sequence ID" value="NZ_PYXZ01000010.1"/>
</dbReference>
<comment type="caution">
    <text evidence="2">The sequence shown here is derived from an EMBL/GenBank/DDBJ whole genome shotgun (WGS) entry which is preliminary data.</text>
</comment>
<sequence>MSKHHSVLGGVALALALILTGCSDDSTDPDATDTPTATPTETPTSASPAPKTPEEKAAAQLTAYLGVRDDAFRAATIDFKRLNKVATGDEFLQVQARVADLDLYKIKVTGEYVHTLSDPRPRTAKKFIITDCEDRSGVKEMKGGKEVPPAQGPNGQPLGNPLPTHYTVVLEKGRWLVSEADVRWEETC</sequence>
<gene>
    <name evidence="2" type="ORF">C7S10_19105</name>
</gene>
<keyword evidence="3" id="KW-1185">Reference proteome</keyword>
<dbReference type="OrthoDB" id="3770778at2"/>
<evidence type="ECO:0000256" key="1">
    <source>
        <dbReference type="SAM" id="MobiDB-lite"/>
    </source>
</evidence>
<dbReference type="AlphaFoldDB" id="A0A2R7YSV6"/>
<feature type="region of interest" description="Disordered" evidence="1">
    <location>
        <begin position="25"/>
        <end position="54"/>
    </location>
</feature>
<dbReference type="EMBL" id="PYXZ01000010">
    <property type="protein sequence ID" value="PUA79481.1"/>
    <property type="molecule type" value="Genomic_DNA"/>
</dbReference>
<dbReference type="Proteomes" id="UP000244867">
    <property type="component" value="Unassembled WGS sequence"/>
</dbReference>
<evidence type="ECO:0000313" key="3">
    <source>
        <dbReference type="Proteomes" id="UP000244867"/>
    </source>
</evidence>
<proteinExistence type="predicted"/>
<dbReference type="PROSITE" id="PS51257">
    <property type="entry name" value="PROKAR_LIPOPROTEIN"/>
    <property type="match status" value="1"/>
</dbReference>
<evidence type="ECO:0000313" key="2">
    <source>
        <dbReference type="EMBL" id="PUA79481.1"/>
    </source>
</evidence>
<reference evidence="2 3" key="1">
    <citation type="submission" date="2018-03" db="EMBL/GenBank/DDBJ databases">
        <authorList>
            <person name="Keele B.F."/>
        </authorList>
    </citation>
    <scope>NUCLEOTIDE SEQUENCE [LARGE SCALE GENOMIC DNA]</scope>
    <source>
        <strain evidence="2 3">IB-3</strain>
    </source>
</reference>
<protein>
    <recommendedName>
        <fullName evidence="4">Lipoprotein</fullName>
    </recommendedName>
</protein>
<accession>A0A2R7YSV6</accession>
<evidence type="ECO:0008006" key="4">
    <source>
        <dbReference type="Google" id="ProtNLM"/>
    </source>
</evidence>
<name>A0A2R7YSV6_9ACTN</name>
<organism evidence="2 3">
    <name type="scientific">Nocardioides currus</name>
    <dbReference type="NCBI Taxonomy" id="2133958"/>
    <lineage>
        <taxon>Bacteria</taxon>
        <taxon>Bacillati</taxon>
        <taxon>Actinomycetota</taxon>
        <taxon>Actinomycetes</taxon>
        <taxon>Propionibacteriales</taxon>
        <taxon>Nocardioidaceae</taxon>
        <taxon>Nocardioides</taxon>
    </lineage>
</organism>